<evidence type="ECO:0000256" key="3">
    <source>
        <dbReference type="ARBA" id="ARBA00022692"/>
    </source>
</evidence>
<feature type="transmembrane region" description="Helical" evidence="7">
    <location>
        <begin position="228"/>
        <end position="249"/>
    </location>
</feature>
<feature type="transmembrane region" description="Helical" evidence="7">
    <location>
        <begin position="416"/>
        <end position="438"/>
    </location>
</feature>
<feature type="transmembrane region" description="Helical" evidence="7">
    <location>
        <begin position="343"/>
        <end position="363"/>
    </location>
</feature>
<feature type="transmembrane region" description="Helical" evidence="7">
    <location>
        <begin position="106"/>
        <end position="126"/>
    </location>
</feature>
<protein>
    <recommendedName>
        <fullName evidence="10">Thiamine permease</fullName>
    </recommendedName>
</protein>
<accession>A0A7J5B137</accession>
<dbReference type="AlphaFoldDB" id="A0A7J5B137"/>
<feature type="transmembrane region" description="Helical" evidence="7">
    <location>
        <begin position="44"/>
        <end position="68"/>
    </location>
</feature>
<dbReference type="EMBL" id="WBJX01000003">
    <property type="protein sequence ID" value="KAB1637638.1"/>
    <property type="molecule type" value="Genomic_DNA"/>
</dbReference>
<dbReference type="Pfam" id="PF02133">
    <property type="entry name" value="Transp_cyt_pur"/>
    <property type="match status" value="1"/>
</dbReference>
<dbReference type="GO" id="GO:0015209">
    <property type="term" value="F:cytosine transmembrane transporter activity"/>
    <property type="evidence" value="ECO:0007669"/>
    <property type="project" value="InterPro"/>
</dbReference>
<dbReference type="PANTHER" id="PTHR30569">
    <property type="entry name" value="CYTOSINE TRANSPORTER CODB"/>
    <property type="match status" value="1"/>
</dbReference>
<feature type="transmembrane region" description="Helical" evidence="7">
    <location>
        <begin position="158"/>
        <end position="178"/>
    </location>
</feature>
<feature type="transmembrane region" description="Helical" evidence="7">
    <location>
        <begin position="74"/>
        <end position="94"/>
    </location>
</feature>
<dbReference type="RefSeq" id="WP_151423831.1">
    <property type="nucleotide sequence ID" value="NZ_WBJX01000003.1"/>
</dbReference>
<feature type="transmembrane region" description="Helical" evidence="7">
    <location>
        <begin position="369"/>
        <end position="395"/>
    </location>
</feature>
<evidence type="ECO:0000256" key="5">
    <source>
        <dbReference type="ARBA" id="ARBA00023136"/>
    </source>
</evidence>
<dbReference type="Proteomes" id="UP000490386">
    <property type="component" value="Unassembled WGS sequence"/>
</dbReference>
<feature type="transmembrane region" description="Helical" evidence="7">
    <location>
        <begin position="450"/>
        <end position="470"/>
    </location>
</feature>
<evidence type="ECO:0000256" key="7">
    <source>
        <dbReference type="SAM" id="Phobius"/>
    </source>
</evidence>
<feature type="region of interest" description="Disordered" evidence="6">
    <location>
        <begin position="485"/>
        <end position="505"/>
    </location>
</feature>
<feature type="transmembrane region" description="Helical" evidence="7">
    <location>
        <begin position="261"/>
        <end position="284"/>
    </location>
</feature>
<dbReference type="InterPro" id="IPR030191">
    <property type="entry name" value="CodB"/>
</dbReference>
<organism evidence="8 9">
    <name type="scientific">Pseudoclavibacter terrae</name>
    <dbReference type="NCBI Taxonomy" id="1530195"/>
    <lineage>
        <taxon>Bacteria</taxon>
        <taxon>Bacillati</taxon>
        <taxon>Actinomycetota</taxon>
        <taxon>Actinomycetes</taxon>
        <taxon>Micrococcales</taxon>
        <taxon>Microbacteriaceae</taxon>
        <taxon>Pseudoclavibacter</taxon>
    </lineage>
</organism>
<keyword evidence="3 7" id="KW-0812">Transmembrane</keyword>
<evidence type="ECO:0008006" key="10">
    <source>
        <dbReference type="Google" id="ProtNLM"/>
    </source>
</evidence>
<proteinExistence type="inferred from homology"/>
<evidence type="ECO:0000256" key="1">
    <source>
        <dbReference type="ARBA" id="ARBA00004141"/>
    </source>
</evidence>
<evidence type="ECO:0000256" key="4">
    <source>
        <dbReference type="ARBA" id="ARBA00022989"/>
    </source>
</evidence>
<dbReference type="PANTHER" id="PTHR30569:SF0">
    <property type="entry name" value="CYTOSINE PERMEASE"/>
    <property type="match status" value="1"/>
</dbReference>
<comment type="caution">
    <text evidence="8">The sequence shown here is derived from an EMBL/GenBank/DDBJ whole genome shotgun (WGS) entry which is preliminary data.</text>
</comment>
<keyword evidence="9" id="KW-1185">Reference proteome</keyword>
<name>A0A7J5B137_9MICO</name>
<sequence>MSGASERGGVARKIEGASAELDQAATFGSLPLLKKERIWSGWDYSWVNLSLAIATWAFLVGGSTALLVGFQDGIAAMVIGNAIGLGIMVPAATAASARFGVEQYTILRPVFGLIGVGVLVFTVILVTEMGWSSLLAIMVGRAVTQVANGAAGTDFGSGSFLVTAVGLVAIVIAWLILSRGPVTIGKLNRFVAPGLVLVTVFMLFFLVANTSWEALFAAEPLAPFDESQLNFMLAVEFNVAVGFSWYPVMGSMARMTRSPKAALWPAFTGLIVGTLVAQIVGMAAALTLGDSDPTVWMLPLGGPILGAFMLLFISFANITSMSSIVYSTVLAIRQASGNLLGRVPWPLLCGAFFVLPAILTFFPDFMYQQFMVFVTISGAFLAAMCGAILADYFVLRRQWVRLPDLYKLRSDSAYHFTGGVNWAGIASVVVGAAFYLWIYNPVTLETHPLFLLLTASAPATVLSGGVYLLLAQLLHRRRGVGAFADKPGDGATSSTTQHTTTRKGV</sequence>
<comment type="similarity">
    <text evidence="2">Belongs to the purine-cytosine permease (2.A.39) family.</text>
</comment>
<feature type="transmembrane region" description="Helical" evidence="7">
    <location>
        <begin position="304"/>
        <end position="331"/>
    </location>
</feature>
<evidence type="ECO:0000313" key="9">
    <source>
        <dbReference type="Proteomes" id="UP000490386"/>
    </source>
</evidence>
<feature type="transmembrane region" description="Helical" evidence="7">
    <location>
        <begin position="190"/>
        <end position="208"/>
    </location>
</feature>
<dbReference type="InterPro" id="IPR001248">
    <property type="entry name" value="Pur-cyt_permease"/>
</dbReference>
<reference evidence="8 9" key="1">
    <citation type="submission" date="2019-09" db="EMBL/GenBank/DDBJ databases">
        <title>Phylogeny of genus Pseudoclavibacter and closely related genus.</title>
        <authorList>
            <person name="Li Y."/>
        </authorList>
    </citation>
    <scope>NUCLEOTIDE SEQUENCE [LARGE SCALE GENOMIC DNA]</scope>
    <source>
        <strain evidence="8 9">THG-MD12</strain>
    </source>
</reference>
<evidence type="ECO:0000256" key="6">
    <source>
        <dbReference type="SAM" id="MobiDB-lite"/>
    </source>
</evidence>
<dbReference type="GO" id="GO:0005886">
    <property type="term" value="C:plasma membrane"/>
    <property type="evidence" value="ECO:0007669"/>
    <property type="project" value="TreeGrafter"/>
</dbReference>
<keyword evidence="4 7" id="KW-1133">Transmembrane helix</keyword>
<evidence type="ECO:0000313" key="8">
    <source>
        <dbReference type="EMBL" id="KAB1637638.1"/>
    </source>
</evidence>
<keyword evidence="5 7" id="KW-0472">Membrane</keyword>
<dbReference type="OrthoDB" id="6083029at2"/>
<comment type="subcellular location">
    <subcellularLocation>
        <location evidence="1">Membrane</location>
        <topology evidence="1">Multi-pass membrane protein</topology>
    </subcellularLocation>
</comment>
<dbReference type="Gene3D" id="1.10.4160.10">
    <property type="entry name" value="Hydantoin permease"/>
    <property type="match status" value="1"/>
</dbReference>
<gene>
    <name evidence="8" type="ORF">F8O03_10490</name>
</gene>
<evidence type="ECO:0000256" key="2">
    <source>
        <dbReference type="ARBA" id="ARBA00008974"/>
    </source>
</evidence>